<dbReference type="AlphaFoldDB" id="X7E2P6"/>
<protein>
    <submittedName>
        <fullName evidence="2">Metal-dependent hydrolase</fullName>
    </submittedName>
</protein>
<dbReference type="Gene3D" id="1.10.3210.10">
    <property type="entry name" value="Hypothetical protein af1432"/>
    <property type="match status" value="1"/>
</dbReference>
<feature type="domain" description="HDOD" evidence="1">
    <location>
        <begin position="21"/>
        <end position="219"/>
    </location>
</feature>
<dbReference type="STRING" id="1122207.MUS1_15625"/>
<keyword evidence="3" id="KW-1185">Reference proteome</keyword>
<dbReference type="OrthoDB" id="6100270at2"/>
<accession>X7E2P6</accession>
<dbReference type="InterPro" id="IPR013976">
    <property type="entry name" value="HDOD"/>
</dbReference>
<organism evidence="2 3">
    <name type="scientific">Marinomonas ushuaiensis DSM 15871</name>
    <dbReference type="NCBI Taxonomy" id="1122207"/>
    <lineage>
        <taxon>Bacteria</taxon>
        <taxon>Pseudomonadati</taxon>
        <taxon>Pseudomonadota</taxon>
        <taxon>Gammaproteobacteria</taxon>
        <taxon>Oceanospirillales</taxon>
        <taxon>Oceanospirillaceae</taxon>
        <taxon>Marinomonas</taxon>
    </lineage>
</organism>
<dbReference type="PROSITE" id="PS51833">
    <property type="entry name" value="HDOD"/>
    <property type="match status" value="1"/>
</dbReference>
<reference evidence="2 3" key="1">
    <citation type="submission" date="2014-01" db="EMBL/GenBank/DDBJ databases">
        <title>Marinomonas ushuaiensis DSM 15871 Genome Sequencing.</title>
        <authorList>
            <person name="Lai Q."/>
            <person name="Shao Z.S."/>
        </authorList>
    </citation>
    <scope>NUCLEOTIDE SEQUENCE [LARGE SCALE GENOMIC DNA]</scope>
    <source>
        <strain evidence="2 3">DSM 15871</strain>
    </source>
</reference>
<dbReference type="RefSeq" id="WP_036162449.1">
    <property type="nucleotide sequence ID" value="NZ_JAMB01000009.1"/>
</dbReference>
<dbReference type="Proteomes" id="UP000054058">
    <property type="component" value="Unassembled WGS sequence"/>
</dbReference>
<gene>
    <name evidence="2" type="ORF">MUS1_15625</name>
</gene>
<name>X7E2P6_9GAMM</name>
<dbReference type="PATRIC" id="fig|1122207.3.peg.2275"/>
<keyword evidence="2" id="KW-0378">Hydrolase</keyword>
<dbReference type="eggNOG" id="COG1639">
    <property type="taxonomic scope" value="Bacteria"/>
</dbReference>
<comment type="caution">
    <text evidence="2">The sequence shown here is derived from an EMBL/GenBank/DDBJ whole genome shotgun (WGS) entry which is preliminary data.</text>
</comment>
<dbReference type="EMBL" id="JAMB01000009">
    <property type="protein sequence ID" value="ETX10344.1"/>
    <property type="molecule type" value="Genomic_DNA"/>
</dbReference>
<evidence type="ECO:0000313" key="2">
    <source>
        <dbReference type="EMBL" id="ETX10344.1"/>
    </source>
</evidence>
<evidence type="ECO:0000259" key="1">
    <source>
        <dbReference type="PROSITE" id="PS51833"/>
    </source>
</evidence>
<sequence length="493" mass="56500">MKDKSPSSLNEWLHFLKNKKFPVKSVNLARLKTQIKRTEETLDTLDGMQTNIASDPMLAFTILNEANRITLNQTSQIKTPLHAASMIGMKGITRLFTRFTPYNSKNKNHPPHLVAFLNQVQTSYEAASIAKYWAIKNVSSHEDDIFWTTLFRDSVRWLLWFYAYPLMTEISQKIIQGEKSSQAELSVLGCHIDELTVHMCLYWNTSNGIIDSFLTKHIPNNKERQELAHLAHHLDELPGFIEEKRLTILANNPLIFTYCATQVAREANLMGWNSKKLPFYYRVVATVMRRRLGEVIQIAHLASTEAATLYNMGGKIPLAFQLLDPELFIKKKVTKKPLSPLATLKKTVSNNDLLDIKLKASLALKTIQQTIPNMQHCIIFKHSINKTQPIFQSGYNIETIKSIRWNAPSNVFKKLSSRKSATHLFGQKLEELLKDLPHTSDQIIDTSSHLILASTSVSKNEMIIFWLETRIEFNEKDYKNLKQIVSLISHNII</sequence>
<evidence type="ECO:0000313" key="3">
    <source>
        <dbReference type="Proteomes" id="UP000054058"/>
    </source>
</evidence>
<dbReference type="Pfam" id="PF08668">
    <property type="entry name" value="HDOD"/>
    <property type="match status" value="1"/>
</dbReference>
<proteinExistence type="predicted"/>
<dbReference type="GO" id="GO:0016787">
    <property type="term" value="F:hydrolase activity"/>
    <property type="evidence" value="ECO:0007669"/>
    <property type="project" value="UniProtKB-KW"/>
</dbReference>
<dbReference type="SUPFAM" id="SSF109604">
    <property type="entry name" value="HD-domain/PDEase-like"/>
    <property type="match status" value="1"/>
</dbReference>